<protein>
    <submittedName>
        <fullName evidence="2">Uncharacterized protein</fullName>
    </submittedName>
</protein>
<accession>A0A699WDD4</accession>
<proteinExistence type="predicted"/>
<feature type="non-terminal residue" evidence="2">
    <location>
        <position position="110"/>
    </location>
</feature>
<organism evidence="2">
    <name type="scientific">Tanacetum cinerariifolium</name>
    <name type="common">Dalmatian daisy</name>
    <name type="synonym">Chrysanthemum cinerariifolium</name>
    <dbReference type="NCBI Taxonomy" id="118510"/>
    <lineage>
        <taxon>Eukaryota</taxon>
        <taxon>Viridiplantae</taxon>
        <taxon>Streptophyta</taxon>
        <taxon>Embryophyta</taxon>
        <taxon>Tracheophyta</taxon>
        <taxon>Spermatophyta</taxon>
        <taxon>Magnoliopsida</taxon>
        <taxon>eudicotyledons</taxon>
        <taxon>Gunneridae</taxon>
        <taxon>Pentapetalae</taxon>
        <taxon>asterids</taxon>
        <taxon>campanulids</taxon>
        <taxon>Asterales</taxon>
        <taxon>Asteraceae</taxon>
        <taxon>Asteroideae</taxon>
        <taxon>Anthemideae</taxon>
        <taxon>Anthemidinae</taxon>
        <taxon>Tanacetum</taxon>
    </lineage>
</organism>
<sequence>AYVDALRDRGIDARVVVEAVDREESKMGMRGLVEVRVERVTLPMMLEDTHEPAQEERVVECTYDTLGSLREQGRRIVGVESAVTALTERIAELERDNMRLRDTASVESQR</sequence>
<keyword evidence="1" id="KW-0175">Coiled coil</keyword>
<dbReference type="AlphaFoldDB" id="A0A699WDD4"/>
<evidence type="ECO:0000256" key="1">
    <source>
        <dbReference type="SAM" id="Coils"/>
    </source>
</evidence>
<reference evidence="2" key="1">
    <citation type="journal article" date="2019" name="Sci. Rep.">
        <title>Draft genome of Tanacetum cinerariifolium, the natural source of mosquito coil.</title>
        <authorList>
            <person name="Yamashiro T."/>
            <person name="Shiraishi A."/>
            <person name="Satake H."/>
            <person name="Nakayama K."/>
        </authorList>
    </citation>
    <scope>NUCLEOTIDE SEQUENCE</scope>
</reference>
<evidence type="ECO:0000313" key="2">
    <source>
        <dbReference type="EMBL" id="GFD44260.1"/>
    </source>
</evidence>
<gene>
    <name evidence="2" type="ORF">Tci_916229</name>
</gene>
<dbReference type="EMBL" id="BKCJ011617753">
    <property type="protein sequence ID" value="GFD44260.1"/>
    <property type="molecule type" value="Genomic_DNA"/>
</dbReference>
<comment type="caution">
    <text evidence="2">The sequence shown here is derived from an EMBL/GenBank/DDBJ whole genome shotgun (WGS) entry which is preliminary data.</text>
</comment>
<feature type="non-terminal residue" evidence="2">
    <location>
        <position position="1"/>
    </location>
</feature>
<name>A0A699WDD4_TANCI</name>
<feature type="coiled-coil region" evidence="1">
    <location>
        <begin position="76"/>
        <end position="110"/>
    </location>
</feature>